<dbReference type="SUPFAM" id="SSF101898">
    <property type="entry name" value="NHL repeat"/>
    <property type="match status" value="1"/>
</dbReference>
<name>A0A6I6JPR7_9BACT</name>
<dbReference type="GO" id="GO:0008270">
    <property type="term" value="F:zinc ion binding"/>
    <property type="evidence" value="ECO:0007669"/>
    <property type="project" value="UniProtKB-KW"/>
</dbReference>
<dbReference type="Gene3D" id="2.120.10.30">
    <property type="entry name" value="TolB, C-terminal domain"/>
    <property type="match status" value="1"/>
</dbReference>
<keyword evidence="1" id="KW-1133">Transmembrane helix</keyword>
<dbReference type="GO" id="GO:0061630">
    <property type="term" value="F:ubiquitin protein ligase activity"/>
    <property type="evidence" value="ECO:0007669"/>
    <property type="project" value="TreeGrafter"/>
</dbReference>
<keyword evidence="1" id="KW-0472">Membrane</keyword>
<dbReference type="AlphaFoldDB" id="A0A6I6JPR7"/>
<evidence type="ECO:0000313" key="2">
    <source>
        <dbReference type="EMBL" id="QGY43048.1"/>
    </source>
</evidence>
<dbReference type="RefSeq" id="WP_158863789.1">
    <property type="nucleotide sequence ID" value="NZ_CP046401.1"/>
</dbReference>
<dbReference type="EMBL" id="CP046401">
    <property type="protein sequence ID" value="QGY43048.1"/>
    <property type="molecule type" value="Genomic_DNA"/>
</dbReference>
<evidence type="ECO:0000256" key="1">
    <source>
        <dbReference type="SAM" id="Phobius"/>
    </source>
</evidence>
<dbReference type="PANTHER" id="PTHR24104">
    <property type="entry name" value="E3 UBIQUITIN-PROTEIN LIGASE NHLRC1-RELATED"/>
    <property type="match status" value="1"/>
</dbReference>
<organism evidence="2 3">
    <name type="scientific">Maribellus comscasis</name>
    <dbReference type="NCBI Taxonomy" id="2681766"/>
    <lineage>
        <taxon>Bacteria</taxon>
        <taxon>Pseudomonadati</taxon>
        <taxon>Bacteroidota</taxon>
        <taxon>Bacteroidia</taxon>
        <taxon>Marinilabiliales</taxon>
        <taxon>Prolixibacteraceae</taxon>
        <taxon>Maribellus</taxon>
    </lineage>
</organism>
<keyword evidence="1" id="KW-0812">Transmembrane</keyword>
<proteinExistence type="predicted"/>
<sequence length="319" mass="35197">MKNKVIVIFLVILALVIVAVFVGEYMSDKPNKSKANPYEYNIDEFKDVDDDLVLYKETKNFKIGFEDPDAVAAGEGKILVSGDGSLKIIDSSGALQNEFSLPGKSHSLKIEGDSVYITLEKQVLVFSENGDELLKMDLPGENTYLTSVAVFGNDIFVADAGNRRIVRFSKAGEKIAEFEGKAGDDILHGFIIPSPYFDIDINGEGELWVVNPGMHAFENYTFDGDLRAFWENTSMKIDGFSGCCNPAHFTFLPDGNFVTSEKGLVRIKVHKPSGELLGVVAPPVKFDTEDQAPDIAADSLGNIYALDFERKIIRVFELK</sequence>
<feature type="transmembrane region" description="Helical" evidence="1">
    <location>
        <begin position="6"/>
        <end position="26"/>
    </location>
</feature>
<reference evidence="2 3" key="1">
    <citation type="submission" date="2019-11" db="EMBL/GenBank/DDBJ databases">
        <authorList>
            <person name="Zheng R.K."/>
            <person name="Sun C.M."/>
        </authorList>
    </citation>
    <scope>NUCLEOTIDE SEQUENCE [LARGE SCALE GENOMIC DNA]</scope>
    <source>
        <strain evidence="2 3">WC007</strain>
    </source>
</reference>
<dbReference type="Proteomes" id="UP000428260">
    <property type="component" value="Chromosome"/>
</dbReference>
<evidence type="ECO:0008006" key="4">
    <source>
        <dbReference type="Google" id="ProtNLM"/>
    </source>
</evidence>
<dbReference type="InterPro" id="IPR011042">
    <property type="entry name" value="6-blade_b-propeller_TolB-like"/>
</dbReference>
<dbReference type="GO" id="GO:0043161">
    <property type="term" value="P:proteasome-mediated ubiquitin-dependent protein catabolic process"/>
    <property type="evidence" value="ECO:0007669"/>
    <property type="project" value="TreeGrafter"/>
</dbReference>
<protein>
    <recommendedName>
        <fullName evidence="4">6-bladed beta-propeller</fullName>
    </recommendedName>
</protein>
<keyword evidence="3" id="KW-1185">Reference proteome</keyword>
<dbReference type="KEGG" id="mcos:GM418_05050"/>
<dbReference type="PANTHER" id="PTHR24104:SF25">
    <property type="entry name" value="PROTEIN LIN-41"/>
    <property type="match status" value="1"/>
</dbReference>
<evidence type="ECO:0000313" key="3">
    <source>
        <dbReference type="Proteomes" id="UP000428260"/>
    </source>
</evidence>
<accession>A0A6I6JPR7</accession>
<gene>
    <name evidence="2" type="ORF">GM418_05050</name>
</gene>
<dbReference type="GO" id="GO:0000209">
    <property type="term" value="P:protein polyubiquitination"/>
    <property type="evidence" value="ECO:0007669"/>
    <property type="project" value="TreeGrafter"/>
</dbReference>
<dbReference type="InterPro" id="IPR050952">
    <property type="entry name" value="TRIM-NHL_E3_ligases"/>
</dbReference>